<feature type="non-terminal residue" evidence="12">
    <location>
        <position position="279"/>
    </location>
</feature>
<evidence type="ECO:0000256" key="3">
    <source>
        <dbReference type="ARBA" id="ARBA00022530"/>
    </source>
</evidence>
<evidence type="ECO:0000256" key="5">
    <source>
        <dbReference type="ARBA" id="ARBA00023054"/>
    </source>
</evidence>
<comment type="subcellular location">
    <subcellularLocation>
        <location evidence="1">Secreted</location>
        <location evidence="1">Extracellular space</location>
        <location evidence="1">Extracellular matrix</location>
    </subcellularLocation>
</comment>
<dbReference type="FunFam" id="2.10.25.10:FF:000135">
    <property type="entry name" value="Laminin subunit beta 4"/>
    <property type="match status" value="1"/>
</dbReference>
<keyword evidence="6 9" id="KW-1015">Disulfide bond</keyword>
<sequence length="279" mass="30823">KGCEPCECDPTGVILSDNGMPQLQCNELDGRCYCKPGRGGRTCSDCEDYHWGDPATGECRKCECDRIGSATQQCDRNNGSCVCLPGSGGPLCNMCARGYTGQWPQCQACGECFQNWDEIIQNLRSQVEVLIETAKNVEDTGVASVYDNEFEKWKTINLKKELLNSVGGRITEISSNVDGADLELKSLVEEADRLTEKSQAFQENATLLRVADIQGAYNITRESAEKSSAAKLRTDQADLKITSAESSRQEATQLLDNNQLDFEKQFSENEMALVRIDKQ</sequence>
<dbReference type="InterPro" id="IPR002049">
    <property type="entry name" value="LE_dom"/>
</dbReference>
<accession>J9EEP6</accession>
<dbReference type="Proteomes" id="UP000004810">
    <property type="component" value="Unassembled WGS sequence"/>
</dbReference>
<gene>
    <name evidence="12" type="ORF">WUBG_13590</name>
</gene>
<feature type="non-terminal residue" evidence="12">
    <location>
        <position position="1"/>
    </location>
</feature>
<evidence type="ECO:0000313" key="12">
    <source>
        <dbReference type="EMBL" id="EJW75502.1"/>
    </source>
</evidence>
<feature type="disulfide bond" evidence="9">
    <location>
        <begin position="62"/>
        <end position="74"/>
    </location>
</feature>
<evidence type="ECO:0000313" key="13">
    <source>
        <dbReference type="Proteomes" id="UP000004810"/>
    </source>
</evidence>
<feature type="coiled-coil region" evidence="10">
    <location>
        <begin position="177"/>
        <end position="204"/>
    </location>
</feature>
<evidence type="ECO:0000256" key="8">
    <source>
        <dbReference type="ARBA" id="ARBA00023292"/>
    </source>
</evidence>
<dbReference type="SMART" id="SM00180">
    <property type="entry name" value="EGF_Lam"/>
    <property type="match status" value="2"/>
</dbReference>
<proteinExistence type="predicted"/>
<evidence type="ECO:0000256" key="10">
    <source>
        <dbReference type="SAM" id="Coils"/>
    </source>
</evidence>
<dbReference type="EMBL" id="ADBV01010475">
    <property type="protein sequence ID" value="EJW75502.1"/>
    <property type="molecule type" value="Genomic_DNA"/>
</dbReference>
<keyword evidence="5 10" id="KW-0175">Coiled coil</keyword>
<evidence type="ECO:0000256" key="4">
    <source>
        <dbReference type="ARBA" id="ARBA00022737"/>
    </source>
</evidence>
<evidence type="ECO:0000256" key="7">
    <source>
        <dbReference type="ARBA" id="ARBA00023180"/>
    </source>
</evidence>
<dbReference type="Pfam" id="PF00053">
    <property type="entry name" value="EGF_laminin"/>
    <property type="match status" value="2"/>
</dbReference>
<evidence type="ECO:0000256" key="9">
    <source>
        <dbReference type="PROSITE-ProRule" id="PRU00460"/>
    </source>
</evidence>
<name>J9EEP6_WUCBA</name>
<protein>
    <recommendedName>
        <fullName evidence="11">Laminin EGF-like domain-containing protein</fullName>
    </recommendedName>
</protein>
<feature type="disulfide bond" evidence="9">
    <location>
        <begin position="64"/>
        <end position="81"/>
    </location>
</feature>
<keyword evidence="7" id="KW-0325">Glycoprotein</keyword>
<dbReference type="PROSITE" id="PS01248">
    <property type="entry name" value="EGF_LAM_1"/>
    <property type="match status" value="2"/>
</dbReference>
<feature type="domain" description="Laminin EGF-like" evidence="11">
    <location>
        <begin position="6"/>
        <end position="61"/>
    </location>
</feature>
<dbReference type="Gene3D" id="2.10.25.10">
    <property type="entry name" value="Laminin"/>
    <property type="match status" value="2"/>
</dbReference>
<organism evidence="12 13">
    <name type="scientific">Wuchereria bancrofti</name>
    <dbReference type="NCBI Taxonomy" id="6293"/>
    <lineage>
        <taxon>Eukaryota</taxon>
        <taxon>Metazoa</taxon>
        <taxon>Ecdysozoa</taxon>
        <taxon>Nematoda</taxon>
        <taxon>Chromadorea</taxon>
        <taxon>Rhabditida</taxon>
        <taxon>Spirurina</taxon>
        <taxon>Spiruromorpha</taxon>
        <taxon>Filarioidea</taxon>
        <taxon>Onchocercidae</taxon>
        <taxon>Wuchereria</taxon>
    </lineage>
</organism>
<comment type="caution">
    <text evidence="9">Lacks conserved residue(s) required for the propagation of feature annotation.</text>
</comment>
<feature type="domain" description="Laminin EGF-like" evidence="11">
    <location>
        <begin position="62"/>
        <end position="108"/>
    </location>
</feature>
<evidence type="ECO:0000259" key="11">
    <source>
        <dbReference type="PROSITE" id="PS50027"/>
    </source>
</evidence>
<keyword evidence="4" id="KW-0677">Repeat</keyword>
<comment type="caution">
    <text evidence="12">The sequence shown here is derived from an EMBL/GenBank/DDBJ whole genome shotgun (WGS) entry which is preliminary data.</text>
</comment>
<dbReference type="AlphaFoldDB" id="J9EEP6"/>
<dbReference type="PRINTS" id="PR00011">
    <property type="entry name" value="EGFLAMININ"/>
</dbReference>
<keyword evidence="2" id="KW-0964">Secreted</keyword>
<evidence type="ECO:0000256" key="2">
    <source>
        <dbReference type="ARBA" id="ARBA00022525"/>
    </source>
</evidence>
<feature type="disulfide bond" evidence="9">
    <location>
        <begin position="83"/>
        <end position="92"/>
    </location>
</feature>
<feature type="disulfide bond" evidence="9">
    <location>
        <begin position="34"/>
        <end position="43"/>
    </location>
</feature>
<keyword evidence="3" id="KW-0272">Extracellular matrix</keyword>
<dbReference type="CDD" id="cd00055">
    <property type="entry name" value="EGF_Lam"/>
    <property type="match status" value="2"/>
</dbReference>
<evidence type="ECO:0000256" key="6">
    <source>
        <dbReference type="ARBA" id="ARBA00023157"/>
    </source>
</evidence>
<dbReference type="PROSITE" id="PS50027">
    <property type="entry name" value="EGF_LAM_2"/>
    <property type="match status" value="2"/>
</dbReference>
<keyword evidence="8 9" id="KW-0424">Laminin EGF-like domain</keyword>
<dbReference type="SUPFAM" id="SSF57196">
    <property type="entry name" value="EGF/Laminin"/>
    <property type="match status" value="2"/>
</dbReference>
<reference evidence="13" key="1">
    <citation type="submission" date="2012-08" db="EMBL/GenBank/DDBJ databases">
        <title>The Genome Sequence of Wuchereria bancrofti.</title>
        <authorList>
            <person name="Nutman T.B."/>
            <person name="Fink D.L."/>
            <person name="Russ C."/>
            <person name="Young S."/>
            <person name="Zeng Q."/>
            <person name="Koehrsen M."/>
            <person name="Alvarado L."/>
            <person name="Berlin A."/>
            <person name="Chapman S.B."/>
            <person name="Chen Z."/>
            <person name="Freedman E."/>
            <person name="Gellesch M."/>
            <person name="Goldberg J."/>
            <person name="Griggs A."/>
            <person name="Gujja S."/>
            <person name="Heilman E.R."/>
            <person name="Heiman D."/>
            <person name="Hepburn T."/>
            <person name="Howarth C."/>
            <person name="Jen D."/>
            <person name="Larson L."/>
            <person name="Lewis B."/>
            <person name="Mehta T."/>
            <person name="Park D."/>
            <person name="Pearson M."/>
            <person name="Roberts A."/>
            <person name="Saif S."/>
            <person name="Shea T."/>
            <person name="Shenoy N."/>
            <person name="Sisk P."/>
            <person name="Stolte C."/>
            <person name="Sykes S."/>
            <person name="Walk T."/>
            <person name="White J."/>
            <person name="Yandava C."/>
            <person name="Haas B."/>
            <person name="Henn M.R."/>
            <person name="Nusbaum C."/>
            <person name="Birren B."/>
        </authorList>
    </citation>
    <scope>NUCLEOTIDE SEQUENCE [LARGE SCALE GENOMIC DNA]</scope>
    <source>
        <strain evidence="13">NA</strain>
    </source>
</reference>
<evidence type="ECO:0000256" key="1">
    <source>
        <dbReference type="ARBA" id="ARBA00004498"/>
    </source>
</evidence>